<dbReference type="RefSeq" id="WP_394463162.1">
    <property type="nucleotide sequence ID" value="NZ_JBIGHZ010000006.1"/>
</dbReference>
<dbReference type="InterPro" id="IPR036390">
    <property type="entry name" value="WH_DNA-bd_sf"/>
</dbReference>
<dbReference type="EMBL" id="JBIGHZ010000006">
    <property type="protein sequence ID" value="MFG6449693.1"/>
    <property type="molecule type" value="Genomic_DNA"/>
</dbReference>
<dbReference type="InterPro" id="IPR000847">
    <property type="entry name" value="LysR_HTH_N"/>
</dbReference>
<accession>A0ABW7FZG0</accession>
<dbReference type="Gene3D" id="3.40.190.10">
    <property type="entry name" value="Periplasmic binding protein-like II"/>
    <property type="match status" value="2"/>
</dbReference>
<dbReference type="Gene3D" id="1.10.10.10">
    <property type="entry name" value="Winged helix-like DNA-binding domain superfamily/Winged helix DNA-binding domain"/>
    <property type="match status" value="1"/>
</dbReference>
<evidence type="ECO:0000256" key="4">
    <source>
        <dbReference type="ARBA" id="ARBA00023163"/>
    </source>
</evidence>
<evidence type="ECO:0000313" key="6">
    <source>
        <dbReference type="EMBL" id="MFG6449693.1"/>
    </source>
</evidence>
<evidence type="ECO:0000256" key="1">
    <source>
        <dbReference type="ARBA" id="ARBA00009437"/>
    </source>
</evidence>
<keyword evidence="4" id="KW-0804">Transcription</keyword>
<dbReference type="PANTHER" id="PTHR30537">
    <property type="entry name" value="HTH-TYPE TRANSCRIPTIONAL REGULATOR"/>
    <property type="match status" value="1"/>
</dbReference>
<dbReference type="InterPro" id="IPR005119">
    <property type="entry name" value="LysR_subst-bd"/>
</dbReference>
<keyword evidence="2" id="KW-0805">Transcription regulation</keyword>
<keyword evidence="3" id="KW-0238">DNA-binding</keyword>
<feature type="domain" description="HTH lysR-type" evidence="5">
    <location>
        <begin position="20"/>
        <end position="77"/>
    </location>
</feature>
<sequence length="320" mass="35227">MSTPRAPLEPLRPALKERLPPLNALRAFEVAARQRSFAAAARELFVTPGAVSLHVKQLEDYLEVRLFVRESKGLRLTAEGERYLPLVAEAFARLRQATQGLRGRQLDTIHLAARPLLAQRWLLPRLNALLAPLPHCHVELETELDRDPQRHTVWLDYLPAQGEDLCSEPLFTSSVVVVAAPAYLAGLGLSAQALDAAADWRLLRLLHDRPLQGVADYPHWLAMLQALGVEQDLERQPALSFANGLMALEAACQGLGVALAPRALVGQDLQQGRLVLACPPVAAQRQTYHLVWRRSAQQRTGVAELLQGLRAAALTTSDPD</sequence>
<keyword evidence="7" id="KW-1185">Reference proteome</keyword>
<dbReference type="PROSITE" id="PS50931">
    <property type="entry name" value="HTH_LYSR"/>
    <property type="match status" value="1"/>
</dbReference>
<dbReference type="SUPFAM" id="SSF53850">
    <property type="entry name" value="Periplasmic binding protein-like II"/>
    <property type="match status" value="1"/>
</dbReference>
<dbReference type="SUPFAM" id="SSF46785">
    <property type="entry name" value="Winged helix' DNA-binding domain"/>
    <property type="match status" value="1"/>
</dbReference>
<dbReference type="InterPro" id="IPR036388">
    <property type="entry name" value="WH-like_DNA-bd_sf"/>
</dbReference>
<proteinExistence type="inferred from homology"/>
<gene>
    <name evidence="6" type="ORF">ACG0Z6_15825</name>
</gene>
<evidence type="ECO:0000256" key="2">
    <source>
        <dbReference type="ARBA" id="ARBA00023015"/>
    </source>
</evidence>
<evidence type="ECO:0000313" key="7">
    <source>
        <dbReference type="Proteomes" id="UP001606099"/>
    </source>
</evidence>
<comment type="similarity">
    <text evidence="1">Belongs to the LysR transcriptional regulatory family.</text>
</comment>
<dbReference type="PANTHER" id="PTHR30537:SF79">
    <property type="entry name" value="TRANSCRIPTIONAL REGULATOR-RELATED"/>
    <property type="match status" value="1"/>
</dbReference>
<protein>
    <submittedName>
        <fullName evidence="6">LysR substrate-binding domain-containing protein</fullName>
    </submittedName>
</protein>
<dbReference type="Pfam" id="PF03466">
    <property type="entry name" value="LysR_substrate"/>
    <property type="match status" value="1"/>
</dbReference>
<name>A0ABW7FZG0_9BURK</name>
<dbReference type="Proteomes" id="UP001606099">
    <property type="component" value="Unassembled WGS sequence"/>
</dbReference>
<organism evidence="6 7">
    <name type="scientific">Roseateles rivi</name>
    <dbReference type="NCBI Taxonomy" id="3299028"/>
    <lineage>
        <taxon>Bacteria</taxon>
        <taxon>Pseudomonadati</taxon>
        <taxon>Pseudomonadota</taxon>
        <taxon>Betaproteobacteria</taxon>
        <taxon>Burkholderiales</taxon>
        <taxon>Sphaerotilaceae</taxon>
        <taxon>Roseateles</taxon>
    </lineage>
</organism>
<reference evidence="6 7" key="1">
    <citation type="submission" date="2024-08" db="EMBL/GenBank/DDBJ databases">
        <authorList>
            <person name="Lu H."/>
        </authorList>
    </citation>
    <scope>NUCLEOTIDE SEQUENCE [LARGE SCALE GENOMIC DNA]</scope>
    <source>
        <strain evidence="6 7">BYS180W</strain>
    </source>
</reference>
<dbReference type="Pfam" id="PF00126">
    <property type="entry name" value="HTH_1"/>
    <property type="match status" value="1"/>
</dbReference>
<evidence type="ECO:0000256" key="3">
    <source>
        <dbReference type="ARBA" id="ARBA00023125"/>
    </source>
</evidence>
<dbReference type="InterPro" id="IPR058163">
    <property type="entry name" value="LysR-type_TF_proteobact-type"/>
</dbReference>
<comment type="caution">
    <text evidence="6">The sequence shown here is derived from an EMBL/GenBank/DDBJ whole genome shotgun (WGS) entry which is preliminary data.</text>
</comment>
<dbReference type="PRINTS" id="PR00039">
    <property type="entry name" value="HTHLYSR"/>
</dbReference>
<evidence type="ECO:0000259" key="5">
    <source>
        <dbReference type="PROSITE" id="PS50931"/>
    </source>
</evidence>